<proteinExistence type="inferred from homology"/>
<dbReference type="EMBL" id="BAABZQ010000001">
    <property type="protein sequence ID" value="GAA6499240.1"/>
    <property type="molecule type" value="Genomic_DNA"/>
</dbReference>
<dbReference type="Pfam" id="PF02592">
    <property type="entry name" value="Vut_1"/>
    <property type="match status" value="1"/>
</dbReference>
<name>A0ABQ0BRV1_9FIRM</name>
<protein>
    <recommendedName>
        <fullName evidence="1">Probable queuosine precursor transporter</fullName>
        <shortName evidence="1">Q precursor transporter</shortName>
    </recommendedName>
</protein>
<feature type="transmembrane region" description="Helical" evidence="1">
    <location>
        <begin position="118"/>
        <end position="139"/>
    </location>
</feature>
<comment type="function">
    <text evidence="1">Involved in the import of queuosine (Q) precursors, required for Q precursor salvage.</text>
</comment>
<comment type="similarity">
    <text evidence="1">Belongs to the vitamin uptake transporter (VUT/ECF) (TC 2.A.88) family. Q precursor transporter subfamily.</text>
</comment>
<feature type="transmembrane region" description="Helical" evidence="1">
    <location>
        <begin position="174"/>
        <end position="192"/>
    </location>
</feature>
<keyword evidence="1" id="KW-0812">Transmembrane</keyword>
<dbReference type="RefSeq" id="WP_225305274.1">
    <property type="nucleotide sequence ID" value="NZ_AP031413.1"/>
</dbReference>
<keyword evidence="3" id="KW-1185">Reference proteome</keyword>
<feature type="transmembrane region" description="Helical" evidence="1">
    <location>
        <begin position="6"/>
        <end position="25"/>
    </location>
</feature>
<feature type="transmembrane region" description="Helical" evidence="1">
    <location>
        <begin position="30"/>
        <end position="52"/>
    </location>
</feature>
<dbReference type="Proteomes" id="UP001600941">
    <property type="component" value="Unassembled WGS sequence"/>
</dbReference>
<evidence type="ECO:0000313" key="2">
    <source>
        <dbReference type="EMBL" id="GAA6499240.1"/>
    </source>
</evidence>
<evidence type="ECO:0000256" key="1">
    <source>
        <dbReference type="HAMAP-Rule" id="MF_02088"/>
    </source>
</evidence>
<accession>A0ABQ0BRV1</accession>
<sequence length="260" mass="29424">MSNEILLILSLVLIYSFVLLAYYFFDISGLYGWTVFCTITANIEVLLMVRAFGMEQTLGNVLFASSFLVTDIISEIGGKKQAQKAVNLGICTSCCFILISQMWLLYTPSASDWASPAFHTIFSNTPRLLFASLLVYAVSQKFDVWAYHKWWAFTTKRFGNAEGFLWLRNNGSTLVSQLLNTVLYTFGAFWGMYQFPVLLRICVSSYVIFVFTSLLDTPFVYMARRIKHKKDGNVTKKEKGYHYGQISGLYSGANEKSAGN</sequence>
<dbReference type="PANTHER" id="PTHR34300">
    <property type="entry name" value="QUEUOSINE PRECURSOR TRANSPORTER-RELATED"/>
    <property type="match status" value="1"/>
</dbReference>
<dbReference type="NCBIfam" id="TIGR00697">
    <property type="entry name" value="queuosine precursor transporter"/>
    <property type="match status" value="1"/>
</dbReference>
<gene>
    <name evidence="2" type="ORF">K340107D12_20560</name>
</gene>
<keyword evidence="1" id="KW-1003">Cell membrane</keyword>
<dbReference type="InterPro" id="IPR003744">
    <property type="entry name" value="YhhQ"/>
</dbReference>
<keyword evidence="1" id="KW-1133">Transmembrane helix</keyword>
<keyword evidence="1" id="KW-0813">Transport</keyword>
<organism evidence="2 3">
    <name type="scientific">Blautia parvula</name>
    <dbReference type="NCBI Taxonomy" id="2877527"/>
    <lineage>
        <taxon>Bacteria</taxon>
        <taxon>Bacillati</taxon>
        <taxon>Bacillota</taxon>
        <taxon>Clostridia</taxon>
        <taxon>Lachnospirales</taxon>
        <taxon>Lachnospiraceae</taxon>
        <taxon>Blautia</taxon>
    </lineage>
</organism>
<feature type="transmembrane region" description="Helical" evidence="1">
    <location>
        <begin position="85"/>
        <end position="106"/>
    </location>
</feature>
<dbReference type="HAMAP" id="MF_02088">
    <property type="entry name" value="Q_prec_transport"/>
    <property type="match status" value="1"/>
</dbReference>
<reference evidence="2 3" key="1">
    <citation type="submission" date="2024-04" db="EMBL/GenBank/DDBJ databases">
        <title>Defined microbial consortia suppress multidrug-resistant proinflammatory Enterobacteriaceae via ecological control.</title>
        <authorList>
            <person name="Furuichi M."/>
            <person name="Kawaguchi T."/>
            <person name="Pust M."/>
            <person name="Yasuma K."/>
            <person name="Plichta D."/>
            <person name="Hasegawa N."/>
            <person name="Ohya T."/>
            <person name="Bhattarai S."/>
            <person name="Sasajima S."/>
            <person name="Aoto Y."/>
            <person name="Tuganbaev T."/>
            <person name="Yaginuma M."/>
            <person name="Ueda M."/>
            <person name="Okahashi N."/>
            <person name="Amafuji K."/>
            <person name="Kiridooshi Y."/>
            <person name="Sugita K."/>
            <person name="Strazar M."/>
            <person name="Skelly A."/>
            <person name="Suda W."/>
            <person name="Hattori M."/>
            <person name="Nakamoto N."/>
            <person name="Caballero S."/>
            <person name="Norman J."/>
            <person name="Olle B."/>
            <person name="Tanoue T."/>
            <person name="Arita M."/>
            <person name="Bucci V."/>
            <person name="Atarashi K."/>
            <person name="Xavier R."/>
            <person name="Honda K."/>
        </authorList>
    </citation>
    <scope>NUCLEOTIDE SEQUENCE [LARGE SCALE GENOMIC DNA]</scope>
    <source>
        <strain evidence="3">k34-0107-D12</strain>
    </source>
</reference>
<keyword evidence="1" id="KW-0472">Membrane</keyword>
<comment type="caution">
    <text evidence="2">The sequence shown here is derived from an EMBL/GenBank/DDBJ whole genome shotgun (WGS) entry which is preliminary data.</text>
</comment>
<evidence type="ECO:0000313" key="3">
    <source>
        <dbReference type="Proteomes" id="UP001600941"/>
    </source>
</evidence>
<comment type="subcellular location">
    <subcellularLocation>
        <location evidence="1">Cell membrane</location>
        <topology evidence="1">Multi-pass membrane protein</topology>
    </subcellularLocation>
</comment>
<feature type="transmembrane region" description="Helical" evidence="1">
    <location>
        <begin position="198"/>
        <end position="221"/>
    </location>
</feature>
<dbReference type="PANTHER" id="PTHR34300:SF2">
    <property type="entry name" value="QUEUOSINE PRECURSOR TRANSPORTER-RELATED"/>
    <property type="match status" value="1"/>
</dbReference>